<dbReference type="Proteomes" id="UP000294933">
    <property type="component" value="Unassembled WGS sequence"/>
</dbReference>
<keyword evidence="4" id="KW-1185">Reference proteome</keyword>
<dbReference type="VEuPathDB" id="FungiDB:BD410DRAFT_843590"/>
<feature type="compositionally biased region" description="Polar residues" evidence="1">
    <location>
        <begin position="33"/>
        <end position="49"/>
    </location>
</feature>
<reference evidence="3 4" key="1">
    <citation type="submission" date="2018-06" db="EMBL/GenBank/DDBJ databases">
        <title>A transcriptomic atlas of mushroom development highlights an independent origin of complex multicellularity.</title>
        <authorList>
            <consortium name="DOE Joint Genome Institute"/>
            <person name="Krizsan K."/>
            <person name="Almasi E."/>
            <person name="Merenyi Z."/>
            <person name="Sahu N."/>
            <person name="Viragh M."/>
            <person name="Koszo T."/>
            <person name="Mondo S."/>
            <person name="Kiss B."/>
            <person name="Balint B."/>
            <person name="Kues U."/>
            <person name="Barry K."/>
            <person name="Hegedus J.C."/>
            <person name="Henrissat B."/>
            <person name="Johnson J."/>
            <person name="Lipzen A."/>
            <person name="Ohm R."/>
            <person name="Nagy I."/>
            <person name="Pangilinan J."/>
            <person name="Yan J."/>
            <person name="Xiong Y."/>
            <person name="Grigoriev I.V."/>
            <person name="Hibbett D.S."/>
            <person name="Nagy L.G."/>
        </authorList>
    </citation>
    <scope>NUCLEOTIDE SEQUENCE [LARGE SCALE GENOMIC DNA]</scope>
    <source>
        <strain evidence="3 4">SZMC22713</strain>
    </source>
</reference>
<dbReference type="OrthoDB" id="3198553at2759"/>
<evidence type="ECO:0000256" key="2">
    <source>
        <dbReference type="SAM" id="Phobius"/>
    </source>
</evidence>
<feature type="transmembrane region" description="Helical" evidence="2">
    <location>
        <begin position="209"/>
        <end position="233"/>
    </location>
</feature>
<feature type="region of interest" description="Disordered" evidence="1">
    <location>
        <begin position="33"/>
        <end position="65"/>
    </location>
</feature>
<gene>
    <name evidence="3" type="ORF">BD410DRAFT_843590</name>
</gene>
<feature type="transmembrane region" description="Helical" evidence="2">
    <location>
        <begin position="512"/>
        <end position="534"/>
    </location>
</feature>
<evidence type="ECO:0000256" key="1">
    <source>
        <dbReference type="SAM" id="MobiDB-lite"/>
    </source>
</evidence>
<protein>
    <recommendedName>
        <fullName evidence="5">Transmembrane protein</fullName>
    </recommendedName>
</protein>
<keyword evidence="2" id="KW-0472">Membrane</keyword>
<keyword evidence="2" id="KW-0812">Transmembrane</keyword>
<keyword evidence="2" id="KW-1133">Transmembrane helix</keyword>
<accession>A0A4Y7PPS4</accession>
<evidence type="ECO:0000313" key="3">
    <source>
        <dbReference type="EMBL" id="TDL17433.1"/>
    </source>
</evidence>
<dbReference type="EMBL" id="ML170221">
    <property type="protein sequence ID" value="TDL17433.1"/>
    <property type="molecule type" value="Genomic_DNA"/>
</dbReference>
<dbReference type="STRING" id="50990.A0A4Y7PPS4"/>
<feature type="transmembrane region" description="Helical" evidence="2">
    <location>
        <begin position="151"/>
        <end position="176"/>
    </location>
</feature>
<dbReference type="AlphaFoldDB" id="A0A4Y7PPS4"/>
<organism evidence="3 4">
    <name type="scientific">Rickenella mellea</name>
    <dbReference type="NCBI Taxonomy" id="50990"/>
    <lineage>
        <taxon>Eukaryota</taxon>
        <taxon>Fungi</taxon>
        <taxon>Dikarya</taxon>
        <taxon>Basidiomycota</taxon>
        <taxon>Agaricomycotina</taxon>
        <taxon>Agaricomycetes</taxon>
        <taxon>Hymenochaetales</taxon>
        <taxon>Rickenellaceae</taxon>
        <taxon>Rickenella</taxon>
    </lineage>
</organism>
<proteinExistence type="predicted"/>
<evidence type="ECO:0008006" key="5">
    <source>
        <dbReference type="Google" id="ProtNLM"/>
    </source>
</evidence>
<evidence type="ECO:0000313" key="4">
    <source>
        <dbReference type="Proteomes" id="UP000294933"/>
    </source>
</evidence>
<sequence>MIDNEKDSPAPLTIPLNLTTSVADEYDMPTLTKNEGMSPIITNPLTDTTAEPVPAETRQPMSPSKRDSFDDCVLVEVPLLRQFTDTILLSDADAQDIERKEKHETCVKLLVFPVVGTIFIIFHHFFCRTLSHHPALAMTFTVRGFTIQPTWALTIGNGIAWVVQFFFTLAIGIVLVQRLWYTLHRQCFTLKELDDIFDIQSAFWKKTPIFRVTGLAFLAVISLGMGAFISTFAPASLSVGNRPLPASCNIKTVDFKNSTMLVGSTPSPAITELAIRTLESASYLPPSSDPCTDCTYNVSYTAPVLTCSNINMSSSPFLPDNVNNTVLWNSTHAIDPVKGDVNIFVWSREGSFQYGNYTNPQVILCTAQNGSYEVSISHGNGTSANATWQIIPSYSDPSGNATQEQLAFDAVMLALGVALQGPLNVITTDANAVSVQQETLVSSSPLGTLTQNTWTLNGDLLTTLPMLMQNVSIGLLAGSVTVDASSSSLIQQAGSICSRQAVVYIYDRTRLLLVYLVALLVTMICVMFGIHSVLRRKGGSTTFSNLVNAILSPELIERHQESPGGKLPLDTVISAADGRFVPHFGTGALKHRRGTSTEKV</sequence>
<name>A0A4Y7PPS4_9AGAM</name>
<feature type="transmembrane region" description="Helical" evidence="2">
    <location>
        <begin position="109"/>
        <end position="131"/>
    </location>
</feature>